<feature type="compositionally biased region" description="Polar residues" evidence="1">
    <location>
        <begin position="35"/>
        <end position="44"/>
    </location>
</feature>
<gene>
    <name evidence="2" type="ORF">DFH08DRAFT_818558</name>
</gene>
<evidence type="ECO:0000256" key="1">
    <source>
        <dbReference type="SAM" id="MobiDB-lite"/>
    </source>
</evidence>
<dbReference type="Proteomes" id="UP001218218">
    <property type="component" value="Unassembled WGS sequence"/>
</dbReference>
<accession>A0AAD6ZGZ5</accession>
<name>A0AAD6ZGZ5_9AGAR</name>
<sequence>MRGETRLRGALNRDSNWIQDQGVPEGSSGEPVSVQPCQGTSVMISSPWPNPALLGRDPKARDRVGVLVLLSERGAKARLEQRDENKSTPSSSPRTKQSSQTSRGHQGVMSIKEPAGGTKGTPVAIQERSCLGRDIRSEYPPT</sequence>
<feature type="region of interest" description="Disordered" evidence="1">
    <location>
        <begin position="1"/>
        <end position="142"/>
    </location>
</feature>
<reference evidence="2" key="1">
    <citation type="submission" date="2023-03" db="EMBL/GenBank/DDBJ databases">
        <title>Massive genome expansion in bonnet fungi (Mycena s.s.) driven by repeated elements and novel gene families across ecological guilds.</title>
        <authorList>
            <consortium name="Lawrence Berkeley National Laboratory"/>
            <person name="Harder C.B."/>
            <person name="Miyauchi S."/>
            <person name="Viragh M."/>
            <person name="Kuo A."/>
            <person name="Thoen E."/>
            <person name="Andreopoulos B."/>
            <person name="Lu D."/>
            <person name="Skrede I."/>
            <person name="Drula E."/>
            <person name="Henrissat B."/>
            <person name="Morin E."/>
            <person name="Kohler A."/>
            <person name="Barry K."/>
            <person name="LaButti K."/>
            <person name="Morin E."/>
            <person name="Salamov A."/>
            <person name="Lipzen A."/>
            <person name="Mereny Z."/>
            <person name="Hegedus B."/>
            <person name="Baldrian P."/>
            <person name="Stursova M."/>
            <person name="Weitz H."/>
            <person name="Taylor A."/>
            <person name="Grigoriev I.V."/>
            <person name="Nagy L.G."/>
            <person name="Martin F."/>
            <person name="Kauserud H."/>
        </authorList>
    </citation>
    <scope>NUCLEOTIDE SEQUENCE</scope>
    <source>
        <strain evidence="2">CBHHK002</strain>
    </source>
</reference>
<proteinExistence type="predicted"/>
<keyword evidence="3" id="KW-1185">Reference proteome</keyword>
<dbReference type="AlphaFoldDB" id="A0AAD6ZGZ5"/>
<protein>
    <submittedName>
        <fullName evidence="2">Uncharacterized protein</fullName>
    </submittedName>
</protein>
<evidence type="ECO:0000313" key="3">
    <source>
        <dbReference type="Proteomes" id="UP001218218"/>
    </source>
</evidence>
<feature type="compositionally biased region" description="Basic and acidic residues" evidence="1">
    <location>
        <begin position="73"/>
        <end position="86"/>
    </location>
</feature>
<evidence type="ECO:0000313" key="2">
    <source>
        <dbReference type="EMBL" id="KAJ7321697.1"/>
    </source>
</evidence>
<feature type="compositionally biased region" description="Polar residues" evidence="1">
    <location>
        <begin position="87"/>
        <end position="104"/>
    </location>
</feature>
<feature type="compositionally biased region" description="Basic and acidic residues" evidence="1">
    <location>
        <begin position="130"/>
        <end position="142"/>
    </location>
</feature>
<organism evidence="2 3">
    <name type="scientific">Mycena albidolilacea</name>
    <dbReference type="NCBI Taxonomy" id="1033008"/>
    <lineage>
        <taxon>Eukaryota</taxon>
        <taxon>Fungi</taxon>
        <taxon>Dikarya</taxon>
        <taxon>Basidiomycota</taxon>
        <taxon>Agaricomycotina</taxon>
        <taxon>Agaricomycetes</taxon>
        <taxon>Agaricomycetidae</taxon>
        <taxon>Agaricales</taxon>
        <taxon>Marasmiineae</taxon>
        <taxon>Mycenaceae</taxon>
        <taxon>Mycena</taxon>
    </lineage>
</organism>
<dbReference type="EMBL" id="JARIHO010000050">
    <property type="protein sequence ID" value="KAJ7321697.1"/>
    <property type="molecule type" value="Genomic_DNA"/>
</dbReference>
<comment type="caution">
    <text evidence="2">The sequence shown here is derived from an EMBL/GenBank/DDBJ whole genome shotgun (WGS) entry which is preliminary data.</text>
</comment>